<name>A0A2G9YIV0_9BACT</name>
<keyword evidence="1" id="KW-0472">Membrane</keyword>
<dbReference type="Pfam" id="PF03083">
    <property type="entry name" value="MtN3_slv"/>
    <property type="match status" value="1"/>
</dbReference>
<proteinExistence type="predicted"/>
<dbReference type="InterPro" id="IPR004316">
    <property type="entry name" value="SWEET_rpt"/>
</dbReference>
<evidence type="ECO:0008006" key="4">
    <source>
        <dbReference type="Google" id="ProtNLM"/>
    </source>
</evidence>
<gene>
    <name evidence="2" type="ORF">COX41_04150</name>
</gene>
<evidence type="ECO:0000313" key="2">
    <source>
        <dbReference type="EMBL" id="PIP19189.1"/>
    </source>
</evidence>
<evidence type="ECO:0000313" key="3">
    <source>
        <dbReference type="Proteomes" id="UP000231292"/>
    </source>
</evidence>
<keyword evidence="1" id="KW-0812">Transmembrane</keyword>
<dbReference type="AlphaFoldDB" id="A0A2G9YIV0"/>
<keyword evidence="1" id="KW-1133">Transmembrane helix</keyword>
<sequence length="86" mass="9770">MLWTIIGLTAAMLTMLSFVPQIARSLKTKSVKDVSPITLFQLSLGVFLWIIYGVYRRDPIIICANSVTLITLAILIFLYFKYGRVK</sequence>
<accession>A0A2G9YIV0</accession>
<dbReference type="EMBL" id="PCRK01000101">
    <property type="protein sequence ID" value="PIP19189.1"/>
    <property type="molecule type" value="Genomic_DNA"/>
</dbReference>
<dbReference type="GO" id="GO:0016020">
    <property type="term" value="C:membrane"/>
    <property type="evidence" value="ECO:0007669"/>
    <property type="project" value="InterPro"/>
</dbReference>
<dbReference type="Proteomes" id="UP000231292">
    <property type="component" value="Unassembled WGS sequence"/>
</dbReference>
<feature type="transmembrane region" description="Helical" evidence="1">
    <location>
        <begin position="35"/>
        <end position="55"/>
    </location>
</feature>
<reference evidence="2 3" key="1">
    <citation type="submission" date="2017-09" db="EMBL/GenBank/DDBJ databases">
        <title>Depth-based differentiation of microbial function through sediment-hosted aquifers and enrichment of novel symbionts in the deep terrestrial subsurface.</title>
        <authorList>
            <person name="Probst A.J."/>
            <person name="Ladd B."/>
            <person name="Jarett J.K."/>
            <person name="Geller-Mcgrath D.E."/>
            <person name="Sieber C.M."/>
            <person name="Emerson J.B."/>
            <person name="Anantharaman K."/>
            <person name="Thomas B.C."/>
            <person name="Malmstrom R."/>
            <person name="Stieglmeier M."/>
            <person name="Klingl A."/>
            <person name="Woyke T."/>
            <person name="Ryan C.M."/>
            <person name="Banfield J.F."/>
        </authorList>
    </citation>
    <scope>NUCLEOTIDE SEQUENCE [LARGE SCALE GENOMIC DNA]</scope>
    <source>
        <strain evidence="2">CG23_combo_of_CG06-09_8_20_14_all_41_10</strain>
    </source>
</reference>
<comment type="caution">
    <text evidence="2">The sequence shown here is derived from an EMBL/GenBank/DDBJ whole genome shotgun (WGS) entry which is preliminary data.</text>
</comment>
<feature type="transmembrane region" description="Helical" evidence="1">
    <location>
        <begin position="62"/>
        <end position="80"/>
    </location>
</feature>
<protein>
    <recommendedName>
        <fullName evidence="4">Glutathione synthetase</fullName>
    </recommendedName>
</protein>
<organism evidence="2 3">
    <name type="scientific">Candidatus Sherwoodlollariibacterium unditelluris</name>
    <dbReference type="NCBI Taxonomy" id="1974757"/>
    <lineage>
        <taxon>Bacteria</taxon>
        <taxon>Pseudomonadati</taxon>
        <taxon>Candidatus Omnitrophota</taxon>
        <taxon>Candidatus Sherwoodlollariibacterium</taxon>
    </lineage>
</organism>
<dbReference type="Gene3D" id="1.20.1280.290">
    <property type="match status" value="1"/>
</dbReference>
<evidence type="ECO:0000256" key="1">
    <source>
        <dbReference type="SAM" id="Phobius"/>
    </source>
</evidence>